<reference evidence="9" key="1">
    <citation type="submission" date="2020-05" db="EMBL/GenBank/DDBJ databases">
        <title>Phylogenomic resolution of chytrid fungi.</title>
        <authorList>
            <person name="Stajich J.E."/>
            <person name="Amses K."/>
            <person name="Simmons R."/>
            <person name="Seto K."/>
            <person name="Myers J."/>
            <person name="Bonds A."/>
            <person name="Quandt C.A."/>
            <person name="Barry K."/>
            <person name="Liu P."/>
            <person name="Grigoriev I."/>
            <person name="Longcore J.E."/>
            <person name="James T.Y."/>
        </authorList>
    </citation>
    <scope>NUCLEOTIDE SEQUENCE</scope>
    <source>
        <strain evidence="9">JEL0476</strain>
    </source>
</reference>
<comment type="similarity">
    <text evidence="2">Belongs to the aerobic coproporphyrinogen-III oxidase family.</text>
</comment>
<evidence type="ECO:0000256" key="7">
    <source>
        <dbReference type="ARBA" id="ARBA00023244"/>
    </source>
</evidence>
<comment type="pathway">
    <text evidence="1">Porphyrin-containing compound metabolism; protoporphyrin-IX biosynthesis; protoporphyrinogen-IX from coproporphyrinogen-III (O2 route): step 1/1.</text>
</comment>
<keyword evidence="8" id="KW-1133">Transmembrane helix</keyword>
<dbReference type="PIRSF" id="PIRSF000166">
    <property type="entry name" value="Coproporphyri_ox"/>
    <property type="match status" value="1"/>
</dbReference>
<dbReference type="PANTHER" id="PTHR10755:SF0">
    <property type="entry name" value="OXYGEN-DEPENDENT COPROPORPHYRINOGEN-III OXIDASE, MITOCHONDRIAL"/>
    <property type="match status" value="1"/>
</dbReference>
<name>A0AAD5U2U7_9FUNG</name>
<proteinExistence type="inferred from homology"/>
<evidence type="ECO:0000313" key="9">
    <source>
        <dbReference type="EMBL" id="KAJ3222213.1"/>
    </source>
</evidence>
<dbReference type="SUPFAM" id="SSF102886">
    <property type="entry name" value="Coproporphyrinogen III oxidase"/>
    <property type="match status" value="1"/>
</dbReference>
<dbReference type="InterPro" id="IPR018375">
    <property type="entry name" value="Coprogen_oxidase_CS"/>
</dbReference>
<gene>
    <name evidence="9" type="primary">HEM13</name>
    <name evidence="9" type="ORF">HK099_002568</name>
</gene>
<dbReference type="EC" id="1.3.3.3" evidence="4"/>
<feature type="transmembrane region" description="Helical" evidence="8">
    <location>
        <begin position="21"/>
        <end position="40"/>
    </location>
</feature>
<dbReference type="EMBL" id="JADGJW010000186">
    <property type="protein sequence ID" value="KAJ3222213.1"/>
    <property type="molecule type" value="Genomic_DNA"/>
</dbReference>
<dbReference type="AlphaFoldDB" id="A0AAD5U2U7"/>
<comment type="caution">
    <text evidence="9">The sequence shown here is derived from an EMBL/GenBank/DDBJ whole genome shotgun (WGS) entry which is preliminary data.</text>
</comment>
<evidence type="ECO:0000256" key="2">
    <source>
        <dbReference type="ARBA" id="ARBA00010644"/>
    </source>
</evidence>
<keyword evidence="8" id="KW-0812">Transmembrane</keyword>
<evidence type="ECO:0000256" key="5">
    <source>
        <dbReference type="ARBA" id="ARBA00023002"/>
    </source>
</evidence>
<keyword evidence="7" id="KW-0627">Porphyrin biosynthesis</keyword>
<dbReference type="PANTHER" id="PTHR10755">
    <property type="entry name" value="COPROPORPHYRINOGEN III OXIDASE, MITOCHONDRIAL"/>
    <property type="match status" value="1"/>
</dbReference>
<accession>A0AAD5U2U7</accession>
<dbReference type="GO" id="GO:0006782">
    <property type="term" value="P:protoporphyrinogen IX biosynthetic process"/>
    <property type="evidence" value="ECO:0007669"/>
    <property type="project" value="TreeGrafter"/>
</dbReference>
<evidence type="ECO:0000256" key="6">
    <source>
        <dbReference type="ARBA" id="ARBA00023133"/>
    </source>
</evidence>
<evidence type="ECO:0000256" key="4">
    <source>
        <dbReference type="ARBA" id="ARBA00012869"/>
    </source>
</evidence>
<keyword evidence="5" id="KW-0560">Oxidoreductase</keyword>
<dbReference type="InterPro" id="IPR001260">
    <property type="entry name" value="Coprogen_oxidase_aer"/>
</dbReference>
<dbReference type="NCBIfam" id="NF003727">
    <property type="entry name" value="PRK05330.1"/>
    <property type="match status" value="1"/>
</dbReference>
<keyword evidence="6" id="KW-0350">Heme biosynthesis</keyword>
<dbReference type="InterPro" id="IPR036406">
    <property type="entry name" value="Coprogen_oxidase_aer_sf"/>
</dbReference>
<dbReference type="Pfam" id="PF01218">
    <property type="entry name" value="Coprogen_oxidas"/>
    <property type="match status" value="1"/>
</dbReference>
<evidence type="ECO:0000256" key="8">
    <source>
        <dbReference type="SAM" id="Phobius"/>
    </source>
</evidence>
<dbReference type="GO" id="GO:0005737">
    <property type="term" value="C:cytoplasm"/>
    <property type="evidence" value="ECO:0007669"/>
    <property type="project" value="TreeGrafter"/>
</dbReference>
<organism evidence="9 10">
    <name type="scientific">Clydaea vesicula</name>
    <dbReference type="NCBI Taxonomy" id="447962"/>
    <lineage>
        <taxon>Eukaryota</taxon>
        <taxon>Fungi</taxon>
        <taxon>Fungi incertae sedis</taxon>
        <taxon>Chytridiomycota</taxon>
        <taxon>Chytridiomycota incertae sedis</taxon>
        <taxon>Chytridiomycetes</taxon>
        <taxon>Lobulomycetales</taxon>
        <taxon>Lobulomycetaceae</taxon>
        <taxon>Clydaea</taxon>
    </lineage>
</organism>
<evidence type="ECO:0000313" key="10">
    <source>
        <dbReference type="Proteomes" id="UP001211065"/>
    </source>
</evidence>
<evidence type="ECO:0000256" key="3">
    <source>
        <dbReference type="ARBA" id="ARBA00011738"/>
    </source>
</evidence>
<dbReference type="FunFam" id="3.40.1500.10:FF:000002">
    <property type="entry name" value="oxygen-dependent coproporphyrinogen-III oxidase, mitochondrial"/>
    <property type="match status" value="1"/>
</dbReference>
<dbReference type="PRINTS" id="PR00073">
    <property type="entry name" value="COPRGNOXDASE"/>
</dbReference>
<keyword evidence="8" id="KW-0472">Membrane</keyword>
<dbReference type="GO" id="GO:0004109">
    <property type="term" value="F:coproporphyrinogen oxidase activity"/>
    <property type="evidence" value="ECO:0007669"/>
    <property type="project" value="UniProtKB-EC"/>
</dbReference>
<keyword evidence="10" id="KW-1185">Reference proteome</keyword>
<comment type="subunit">
    <text evidence="3">Homodimer.</text>
</comment>
<dbReference type="Proteomes" id="UP001211065">
    <property type="component" value="Unassembled WGS sequence"/>
</dbReference>
<dbReference type="PROSITE" id="PS01021">
    <property type="entry name" value="COPROGEN_OXIDASE"/>
    <property type="match status" value="1"/>
</dbReference>
<evidence type="ECO:0000256" key="1">
    <source>
        <dbReference type="ARBA" id="ARBA00005168"/>
    </source>
</evidence>
<sequence length="373" mass="42988">MFNITGKFARNFTTKASSVRGNAVGGMIFLATVAITTYHLNSTTSYSDAEKEVTDVATVKKPKASPNMYKEMPKYIKKLQHTIVNELEKLEGVGGGKFVWDSWLRPEGGEGISCVLQDGNVFEKAGVNVSVVHGNLPAAMEKQMRARKKEGSVCHPHNPNAPTVHFNYRYFELRDKDDNSVDGGFFTKKSDPKAWWFGGGCDLTPSYLYEEDAKHFHQVIKQECDKNDLSYYPKFKKWCDEYFYIPHRQEARGVGGIFFDDLEDKDSDIIFKFVQDCGNSFLRSYIPIMQKRKDMPFTEEMKIWQQLRRGRYVEFNLVYDRGTKFGLATPGARIESILMSLPLTSRWQFKHEPAFHSREQEMLEVLKTPRNWI</sequence>
<protein>
    <recommendedName>
        <fullName evidence="4">coproporphyrinogen oxidase</fullName>
        <ecNumber evidence="4">1.3.3.3</ecNumber>
    </recommendedName>
</protein>
<dbReference type="Gene3D" id="3.40.1500.10">
    <property type="entry name" value="Coproporphyrinogen III oxidase, aerobic"/>
    <property type="match status" value="1"/>
</dbReference>